<dbReference type="PANTHER" id="PTHR38043:SF1">
    <property type="entry name" value="PROTEIN HEMX"/>
    <property type="match status" value="1"/>
</dbReference>
<evidence type="ECO:0000313" key="4">
    <source>
        <dbReference type="EMBL" id="XDK25009.1"/>
    </source>
</evidence>
<feature type="coiled-coil region" evidence="1">
    <location>
        <begin position="81"/>
        <end position="144"/>
    </location>
</feature>
<reference evidence="4" key="1">
    <citation type="submission" date="2024-07" db="EMBL/GenBank/DDBJ databases">
        <title>Genome Analysis of a Potential Novel Vibrio Species Secreting pH- and Thermo-stable Alginate Lyase and its Application in Producing Alginate Oligosaccharides.</title>
        <authorList>
            <person name="Huang H."/>
            <person name="Bao K."/>
        </authorList>
    </citation>
    <scope>NUCLEOTIDE SEQUENCE</scope>
    <source>
        <strain evidence="4">HB236076</strain>
    </source>
</reference>
<keyword evidence="3" id="KW-0812">Transmembrane</keyword>
<proteinExistence type="predicted"/>
<dbReference type="InterPro" id="IPR007470">
    <property type="entry name" value="HemX"/>
</dbReference>
<keyword evidence="3" id="KW-1133">Transmembrane helix</keyword>
<dbReference type="AlphaFoldDB" id="A0AB39HAI7"/>
<feature type="transmembrane region" description="Helical" evidence="3">
    <location>
        <begin position="58"/>
        <end position="77"/>
    </location>
</feature>
<dbReference type="Pfam" id="PF04375">
    <property type="entry name" value="HemX"/>
    <property type="match status" value="1"/>
</dbReference>
<keyword evidence="1" id="KW-0175">Coiled coil</keyword>
<dbReference type="EMBL" id="CP162601">
    <property type="protein sequence ID" value="XDK25009.1"/>
    <property type="molecule type" value="Genomic_DNA"/>
</dbReference>
<gene>
    <name evidence="4" type="ORF">AB0763_12790</name>
</gene>
<organism evidence="4">
    <name type="scientific">Vibrio sp. HB236076</name>
    <dbReference type="NCBI Taxonomy" id="3232307"/>
    <lineage>
        <taxon>Bacteria</taxon>
        <taxon>Pseudomonadati</taxon>
        <taxon>Pseudomonadota</taxon>
        <taxon>Gammaproteobacteria</taxon>
        <taxon>Vibrionales</taxon>
        <taxon>Vibrionaceae</taxon>
        <taxon>Vibrio</taxon>
    </lineage>
</organism>
<dbReference type="RefSeq" id="WP_306102303.1">
    <property type="nucleotide sequence ID" value="NZ_CP162601.1"/>
</dbReference>
<evidence type="ECO:0000256" key="3">
    <source>
        <dbReference type="SAM" id="Phobius"/>
    </source>
</evidence>
<accession>A0AB39HAI7</accession>
<feature type="region of interest" description="Disordered" evidence="2">
    <location>
        <begin position="1"/>
        <end position="53"/>
    </location>
</feature>
<dbReference type="PANTHER" id="PTHR38043">
    <property type="entry name" value="PROTEIN HEMX"/>
    <property type="match status" value="1"/>
</dbReference>
<feature type="compositionally biased region" description="Low complexity" evidence="2">
    <location>
        <begin position="25"/>
        <end position="44"/>
    </location>
</feature>
<protein>
    <submittedName>
        <fullName evidence="4">Uroporphyrinogen-III C-methyltransferase</fullName>
    </submittedName>
</protein>
<sequence>MTNDKKNSTDNKPSQPLNKAENDSQTESTSTHSAETHTPVQPEPQENKKPKPSGKKKWALLIIVVALLLGAFNYYLYLCIKNSQTQQLDTLEQKFAQQKQQLSSQLQQKEQQWQQQIEQQNTLIKQQDNSIESLQKALADVQGRRPNDWLLSEADYLVKLASRKLFLEHDPVTATELVESADQRIASLNDPSLVPLRRLMATDITRLKSIPIIDHDGLILKLMSLQQQVDLLPLANAILPPAEEQAKDQMTDSIDNWQHNLRTSLKDFADNFITFRTRDGSATPLLSPEQHFYLRENIQAKIETAIHSVNDESGDIYQSALETVVKWSTQYFNQTSPVVVAFQKDISELANKDITTNYPDEIVSAPKLEDTIRQRIRRAVTPVSALPNKEISQ</sequence>
<name>A0AB39HAI7_9VIBR</name>
<dbReference type="KEGG" id="vih:AB0763_12790"/>
<evidence type="ECO:0000256" key="2">
    <source>
        <dbReference type="SAM" id="MobiDB-lite"/>
    </source>
</evidence>
<evidence type="ECO:0000256" key="1">
    <source>
        <dbReference type="SAM" id="Coils"/>
    </source>
</evidence>
<keyword evidence="3" id="KW-0472">Membrane</keyword>